<evidence type="ECO:0008006" key="3">
    <source>
        <dbReference type="Google" id="ProtNLM"/>
    </source>
</evidence>
<name>A0ABU6P0S3_9BACI</name>
<dbReference type="RefSeq" id="WP_268874893.1">
    <property type="nucleotide sequence ID" value="NZ_JARTFQ010000005.1"/>
</dbReference>
<protein>
    <recommendedName>
        <fullName evidence="3">Sin domain-containing protein</fullName>
    </recommendedName>
</protein>
<comment type="caution">
    <text evidence="1">The sequence shown here is derived from an EMBL/GenBank/DDBJ whole genome shotgun (WGS) entry which is preliminary data.</text>
</comment>
<evidence type="ECO:0000313" key="2">
    <source>
        <dbReference type="Proteomes" id="UP001342826"/>
    </source>
</evidence>
<proteinExistence type="predicted"/>
<gene>
    <name evidence="1" type="ORF">P9271_14590</name>
</gene>
<accession>A0ABU6P0S3</accession>
<organism evidence="1 2">
    <name type="scientific">Metabacillus fastidiosus</name>
    <dbReference type="NCBI Taxonomy" id="1458"/>
    <lineage>
        <taxon>Bacteria</taxon>
        <taxon>Bacillati</taxon>
        <taxon>Bacillota</taxon>
        <taxon>Bacilli</taxon>
        <taxon>Bacillales</taxon>
        <taxon>Bacillaceae</taxon>
        <taxon>Metabacillus</taxon>
    </lineage>
</organism>
<dbReference type="Proteomes" id="UP001342826">
    <property type="component" value="Unassembled WGS sequence"/>
</dbReference>
<evidence type="ECO:0000313" key="1">
    <source>
        <dbReference type="EMBL" id="MED4402543.1"/>
    </source>
</evidence>
<reference evidence="1 2" key="1">
    <citation type="submission" date="2023-03" db="EMBL/GenBank/DDBJ databases">
        <title>Bacillus Genome Sequencing.</title>
        <authorList>
            <person name="Dunlap C."/>
        </authorList>
    </citation>
    <scope>NUCLEOTIDE SEQUENCE [LARGE SCALE GENOMIC DNA]</scope>
    <source>
        <strain evidence="1 2">NRS-1717</strain>
    </source>
</reference>
<dbReference type="EMBL" id="JARTFS010000012">
    <property type="protein sequence ID" value="MED4402543.1"/>
    <property type="molecule type" value="Genomic_DNA"/>
</dbReference>
<sequence>MDELYKLKETLSEQEWQELVWLTLSTGMTLEEIKEFFFNSSGPK</sequence>
<keyword evidence="2" id="KW-1185">Reference proteome</keyword>
<dbReference type="GeneID" id="301143651"/>